<feature type="compositionally biased region" description="Polar residues" evidence="1">
    <location>
        <begin position="154"/>
        <end position="166"/>
    </location>
</feature>
<dbReference type="GO" id="GO:0001156">
    <property type="term" value="F:TFIIIC-class transcription factor complex binding"/>
    <property type="evidence" value="ECO:0007669"/>
    <property type="project" value="TreeGrafter"/>
</dbReference>
<feature type="compositionally biased region" description="Acidic residues" evidence="1">
    <location>
        <begin position="290"/>
        <end position="303"/>
    </location>
</feature>
<reference evidence="3" key="1">
    <citation type="submission" date="2025-08" db="UniProtKB">
        <authorList>
            <consortium name="Ensembl"/>
        </authorList>
    </citation>
    <scope>IDENTIFICATION</scope>
</reference>
<dbReference type="Proteomes" id="UP000472276">
    <property type="component" value="Unassembled WGS sequence"/>
</dbReference>
<proteinExistence type="predicted"/>
<dbReference type="SUPFAM" id="SSF46689">
    <property type="entry name" value="Homeodomain-like"/>
    <property type="match status" value="1"/>
</dbReference>
<keyword evidence="4" id="KW-1185">Reference proteome</keyword>
<feature type="compositionally biased region" description="Polar residues" evidence="1">
    <location>
        <begin position="224"/>
        <end position="233"/>
    </location>
</feature>
<protein>
    <recommendedName>
        <fullName evidence="2">Transcription factor TFIIIB component B'' Myb domain-containing protein</fullName>
    </recommendedName>
</protein>
<evidence type="ECO:0000313" key="3">
    <source>
        <dbReference type="Ensembl" id="ENSOABP00000044610.1"/>
    </source>
</evidence>
<dbReference type="GO" id="GO:0070898">
    <property type="term" value="P:RNA polymerase III preinitiation complex assembly"/>
    <property type="evidence" value="ECO:0007669"/>
    <property type="project" value="TreeGrafter"/>
</dbReference>
<feature type="compositionally biased region" description="Polar residues" evidence="1">
    <location>
        <begin position="61"/>
        <end position="72"/>
    </location>
</feature>
<evidence type="ECO:0000313" key="4">
    <source>
        <dbReference type="Proteomes" id="UP000472276"/>
    </source>
</evidence>
<gene>
    <name evidence="3" type="primary">zgc:162472</name>
</gene>
<feature type="domain" description="Transcription factor TFIIIB component B'' Myb" evidence="2">
    <location>
        <begin position="355"/>
        <end position="422"/>
    </location>
</feature>
<dbReference type="PANTHER" id="PTHR22929:SF0">
    <property type="entry name" value="TRANSCRIPTION FACTOR TFIIIB COMPONENT B'' HOMOLOG"/>
    <property type="match status" value="1"/>
</dbReference>
<feature type="compositionally biased region" description="Basic and acidic residues" evidence="1">
    <location>
        <begin position="213"/>
        <end position="222"/>
    </location>
</feature>
<dbReference type="AlphaFoldDB" id="A0A668UXB8"/>
<organism evidence="3 4">
    <name type="scientific">Oreochromis aureus</name>
    <name type="common">Israeli tilapia</name>
    <name type="synonym">Chromis aureus</name>
    <dbReference type="NCBI Taxonomy" id="47969"/>
    <lineage>
        <taxon>Eukaryota</taxon>
        <taxon>Metazoa</taxon>
        <taxon>Chordata</taxon>
        <taxon>Craniata</taxon>
        <taxon>Vertebrata</taxon>
        <taxon>Euteleostomi</taxon>
        <taxon>Actinopterygii</taxon>
        <taxon>Neopterygii</taxon>
        <taxon>Teleostei</taxon>
        <taxon>Neoteleostei</taxon>
        <taxon>Acanthomorphata</taxon>
        <taxon>Ovalentaria</taxon>
        <taxon>Cichlomorphae</taxon>
        <taxon>Cichliformes</taxon>
        <taxon>Cichlidae</taxon>
        <taxon>African cichlids</taxon>
        <taxon>Pseudocrenilabrinae</taxon>
        <taxon>Oreochromini</taxon>
        <taxon>Oreochromis</taxon>
    </lineage>
</organism>
<sequence>MFRRSRFSVRPNVSTAGRSASTPQEATPANQEASEALREAGDSNNASALTDKPDITLSEKAATSGSLKTISAVQRRKRFSVKPKVAPGRPSALSRTPKSPVKAVSQTSVDCSCVGLDKPTASSQTGTTATPKGLQSPRRRRPSEDSKLPKIQPKPTSISLDSSEPSAVSPAIHSVEQTHLPADSSKQSENISDRQVKEAPPRPPDRPSIPGKECTELSEKAKTLVSSKTVPSLTPSALSLSRLLNDPSDVQRLVKAQKLRDLLREESRKEKVSPQQAQEPEVLPNTMGNTEEEEEEAEEEQEEALMVPQVKVAEDGSLIIDEESLTVEVQRAKGPNPAENRDPIFERGSTTTYSSFRKLNHGKRWTSEGETTDMFFLALSMVGTDFSMICQLFPHRARSEIKNKFKKEERENAWRIDKAISKYLVRCFVRLTM</sequence>
<feature type="compositionally biased region" description="Polar residues" evidence="1">
    <location>
        <begin position="11"/>
        <end position="33"/>
    </location>
</feature>
<feature type="compositionally biased region" description="Polar residues" evidence="1">
    <location>
        <begin position="120"/>
        <end position="130"/>
    </location>
</feature>
<dbReference type="OMA" id="RRTWTEK"/>
<evidence type="ECO:0000259" key="2">
    <source>
        <dbReference type="Pfam" id="PF15963"/>
    </source>
</evidence>
<evidence type="ECO:0000256" key="1">
    <source>
        <dbReference type="SAM" id="MobiDB-lite"/>
    </source>
</evidence>
<dbReference type="GO" id="GO:0000126">
    <property type="term" value="C:transcription factor TFIIIB complex"/>
    <property type="evidence" value="ECO:0007669"/>
    <property type="project" value="TreeGrafter"/>
</dbReference>
<dbReference type="Pfam" id="PF15963">
    <property type="entry name" value="Myb_DNA-bind_7"/>
    <property type="match status" value="1"/>
</dbReference>
<accession>A0A668UXB8</accession>
<dbReference type="InterPro" id="IPR039467">
    <property type="entry name" value="TFIIIB_B''_Myb"/>
</dbReference>
<dbReference type="PANTHER" id="PTHR22929">
    <property type="entry name" value="RNA POLYMERASE III TRANSCRIPTION INITIATION FACTOR B"/>
    <property type="match status" value="1"/>
</dbReference>
<name>A0A668UXB8_OREAU</name>
<feature type="compositionally biased region" description="Basic and acidic residues" evidence="1">
    <location>
        <begin position="191"/>
        <end position="205"/>
    </location>
</feature>
<feature type="region of interest" description="Disordered" evidence="1">
    <location>
        <begin position="265"/>
        <end position="304"/>
    </location>
</feature>
<feature type="region of interest" description="Disordered" evidence="1">
    <location>
        <begin position="1"/>
        <end position="233"/>
    </location>
</feature>
<dbReference type="Ensembl" id="ENSOABT00000045779.2">
    <property type="protein sequence ID" value="ENSOABP00000044610.1"/>
    <property type="gene ID" value="ENSOABG00000030273.1"/>
</dbReference>
<dbReference type="InterPro" id="IPR009057">
    <property type="entry name" value="Homeodomain-like_sf"/>
</dbReference>
<reference evidence="3" key="2">
    <citation type="submission" date="2025-09" db="UniProtKB">
        <authorList>
            <consortium name="Ensembl"/>
        </authorList>
    </citation>
    <scope>IDENTIFICATION</scope>
</reference>